<keyword evidence="9" id="KW-0028">Amino-acid biosynthesis</keyword>
<dbReference type="RefSeq" id="WP_057978774.1">
    <property type="nucleotide sequence ID" value="NZ_LKHP01000008.1"/>
</dbReference>
<dbReference type="Pfam" id="PF01761">
    <property type="entry name" value="DHQ_synthase"/>
    <property type="match status" value="1"/>
</dbReference>
<keyword evidence="7 9" id="KW-0456">Lyase</keyword>
<feature type="binding site" evidence="9">
    <location>
        <position position="242"/>
    </location>
    <ligand>
        <name>Zn(2+)</name>
        <dbReference type="ChEBI" id="CHEBI:29105"/>
    </ligand>
</feature>
<dbReference type="UniPathway" id="UPA00053">
    <property type="reaction ID" value="UER00085"/>
</dbReference>
<comment type="similarity">
    <text evidence="9">Belongs to the sugar phosphate cyclases superfamily. Dehydroquinate synthase family.</text>
</comment>
<accession>A0A0R3JSV2</accession>
<keyword evidence="9" id="KW-0963">Cytoplasm</keyword>
<keyword evidence="5 9" id="KW-0862">Zinc</keyword>
<dbReference type="GO" id="GO:0005737">
    <property type="term" value="C:cytoplasm"/>
    <property type="evidence" value="ECO:0007669"/>
    <property type="project" value="UniProtKB-SubCell"/>
</dbReference>
<dbReference type="NCBIfam" id="TIGR01357">
    <property type="entry name" value="aroB"/>
    <property type="match status" value="1"/>
</dbReference>
<keyword evidence="3 9" id="KW-0479">Metal-binding</keyword>
<dbReference type="OrthoDB" id="9806583at2"/>
<feature type="binding site" evidence="9">
    <location>
        <position position="137"/>
    </location>
    <ligand>
        <name>NAD(+)</name>
        <dbReference type="ChEBI" id="CHEBI:57540"/>
    </ligand>
</feature>
<protein>
    <recommendedName>
        <fullName evidence="9 10">3-dehydroquinate synthase</fullName>
        <shortName evidence="9">DHQS</shortName>
        <ecNumber evidence="9 10">4.2.3.4</ecNumber>
    </recommendedName>
</protein>
<dbReference type="InterPro" id="IPR030960">
    <property type="entry name" value="DHQS/DOIS_N"/>
</dbReference>
<dbReference type="Gene3D" id="3.40.50.1970">
    <property type="match status" value="1"/>
</dbReference>
<evidence type="ECO:0000313" key="13">
    <source>
        <dbReference type="EMBL" id="KRQ86555.1"/>
    </source>
</evidence>
<evidence type="ECO:0000256" key="7">
    <source>
        <dbReference type="ARBA" id="ARBA00023239"/>
    </source>
</evidence>
<keyword evidence="9" id="KW-0057">Aromatic amino acid biosynthesis</keyword>
<evidence type="ECO:0000259" key="12">
    <source>
        <dbReference type="Pfam" id="PF24621"/>
    </source>
</evidence>
<evidence type="ECO:0000256" key="9">
    <source>
        <dbReference type="HAMAP-Rule" id="MF_00110"/>
    </source>
</evidence>
<comment type="cofactor">
    <cofactor evidence="2">
        <name>Zn(2+)</name>
        <dbReference type="ChEBI" id="CHEBI:29105"/>
    </cofactor>
</comment>
<dbReference type="PANTHER" id="PTHR43622:SF1">
    <property type="entry name" value="3-DEHYDROQUINATE SYNTHASE"/>
    <property type="match status" value="1"/>
</dbReference>
<evidence type="ECO:0000259" key="11">
    <source>
        <dbReference type="Pfam" id="PF01761"/>
    </source>
</evidence>
<dbReference type="GO" id="GO:0000166">
    <property type="term" value="F:nucleotide binding"/>
    <property type="evidence" value="ECO:0007669"/>
    <property type="project" value="UniProtKB-KW"/>
</dbReference>
<sequence length="355" mass="40166">MKEIKVNASKKYSIYITSDSNLLRTIVELNKIHSVFIVTDENVYNLHKNLLDTISNLISGIYIIQPGEKSKSIETIMGIYDKMINLGIGKKTSIIAFGGGVVGDIAGFVASTYMRGLDLIHIPTTLLAQCDSSIGGKNGFDFLKIKNIIGTFHQPKFIFSEVNLLKTLEERQFINGLAEVIKYGVISDKNLFEYLFQNRRAILEMECDKLIHIVYQTSKIKASIIEKDELDLGERHILNFGHTIGHAIESIMNFEILHGEAIAIGMLVESYMAYKLGYLRRDEYDRIATLIRYFKLPTNIKLENYDELFLYMNMDKKRTTNQLKFALPKGIGNAIITTDLNEALIKDSIKNCLGG</sequence>
<proteinExistence type="inferred from homology"/>
<evidence type="ECO:0000256" key="10">
    <source>
        <dbReference type="NCBIfam" id="TIGR01357"/>
    </source>
</evidence>
<feature type="binding site" evidence="9">
    <location>
        <begin position="124"/>
        <end position="125"/>
    </location>
    <ligand>
        <name>NAD(+)</name>
        <dbReference type="ChEBI" id="CHEBI:57540"/>
    </ligand>
</feature>
<comment type="cofactor">
    <cofactor evidence="9">
        <name>Co(2+)</name>
        <dbReference type="ChEBI" id="CHEBI:48828"/>
    </cofactor>
    <cofactor evidence="9">
        <name>Zn(2+)</name>
        <dbReference type="ChEBI" id="CHEBI:29105"/>
    </cofactor>
    <text evidence="9">Binds 1 divalent metal cation per subunit. Can use either Co(2+) or Zn(2+).</text>
</comment>
<dbReference type="InterPro" id="IPR056179">
    <property type="entry name" value="DHQS_C"/>
</dbReference>
<dbReference type="GO" id="GO:0008652">
    <property type="term" value="P:amino acid biosynthetic process"/>
    <property type="evidence" value="ECO:0007669"/>
    <property type="project" value="UniProtKB-KW"/>
</dbReference>
<dbReference type="PATRIC" id="fig|908809.3.peg.1542"/>
<dbReference type="EMBL" id="LKHP01000008">
    <property type="protein sequence ID" value="KRQ86555.1"/>
    <property type="molecule type" value="Genomic_DNA"/>
</dbReference>
<keyword evidence="6 9" id="KW-0520">NAD</keyword>
<feature type="domain" description="3-dehydroquinate synthase N-terminal" evidence="11">
    <location>
        <begin position="62"/>
        <end position="174"/>
    </location>
</feature>
<keyword evidence="8 9" id="KW-0170">Cobalt</keyword>
<dbReference type="Pfam" id="PF24621">
    <property type="entry name" value="DHQS_C"/>
    <property type="match status" value="1"/>
</dbReference>
<evidence type="ECO:0000256" key="4">
    <source>
        <dbReference type="ARBA" id="ARBA00022741"/>
    </source>
</evidence>
<comment type="function">
    <text evidence="9">Catalyzes the conversion of 3-deoxy-D-arabino-heptulosonate 7-phosphate (DAHP) to dehydroquinate (DHQ).</text>
</comment>
<comment type="subcellular location">
    <subcellularLocation>
        <location evidence="9">Cytoplasm</location>
    </subcellularLocation>
</comment>
<dbReference type="InterPro" id="IPR050071">
    <property type="entry name" value="Dehydroquinate_synthase"/>
</dbReference>
<dbReference type="AlphaFoldDB" id="A0A0R3JSV2"/>
<evidence type="ECO:0000256" key="5">
    <source>
        <dbReference type="ARBA" id="ARBA00022833"/>
    </source>
</evidence>
<keyword evidence="4 9" id="KW-0547">Nucleotide-binding</keyword>
<evidence type="ECO:0000256" key="6">
    <source>
        <dbReference type="ARBA" id="ARBA00023027"/>
    </source>
</evidence>
<feature type="binding site" evidence="9">
    <location>
        <position position="258"/>
    </location>
    <ligand>
        <name>Zn(2+)</name>
        <dbReference type="ChEBI" id="CHEBI:29105"/>
    </ligand>
</feature>
<dbReference type="EC" id="4.2.3.4" evidence="9 10"/>
<feature type="binding site" evidence="9">
    <location>
        <position position="146"/>
    </location>
    <ligand>
        <name>NAD(+)</name>
        <dbReference type="ChEBI" id="CHEBI:57540"/>
    </ligand>
</feature>
<gene>
    <name evidence="9 13" type="primary">aroB</name>
    <name evidence="13" type="ORF">ABG79_01538</name>
</gene>
<dbReference type="Gene3D" id="1.20.1090.10">
    <property type="entry name" value="Dehydroquinate synthase-like - alpha domain"/>
    <property type="match status" value="1"/>
</dbReference>
<dbReference type="FunFam" id="3.40.50.1970:FF:000007">
    <property type="entry name" value="Pentafunctional AROM polypeptide"/>
    <property type="match status" value="1"/>
</dbReference>
<evidence type="ECO:0000256" key="3">
    <source>
        <dbReference type="ARBA" id="ARBA00022723"/>
    </source>
</evidence>
<dbReference type="PIRSF" id="PIRSF001455">
    <property type="entry name" value="DHQ_synth"/>
    <property type="match status" value="1"/>
</dbReference>
<name>A0A0R3JSV2_CALMK</name>
<evidence type="ECO:0000256" key="8">
    <source>
        <dbReference type="ARBA" id="ARBA00023285"/>
    </source>
</evidence>
<evidence type="ECO:0000256" key="1">
    <source>
        <dbReference type="ARBA" id="ARBA00001911"/>
    </source>
</evidence>
<dbReference type="GO" id="GO:0009073">
    <property type="term" value="P:aromatic amino acid family biosynthetic process"/>
    <property type="evidence" value="ECO:0007669"/>
    <property type="project" value="UniProtKB-KW"/>
</dbReference>
<dbReference type="Proteomes" id="UP000052015">
    <property type="component" value="Unassembled WGS sequence"/>
</dbReference>
<dbReference type="HAMAP" id="MF_00110">
    <property type="entry name" value="DHQ_synthase"/>
    <property type="match status" value="1"/>
</dbReference>
<comment type="cofactor">
    <cofactor evidence="1 9">
        <name>NAD(+)</name>
        <dbReference type="ChEBI" id="CHEBI:57540"/>
    </cofactor>
</comment>
<dbReference type="InterPro" id="IPR030963">
    <property type="entry name" value="DHQ_synth_fam"/>
</dbReference>
<reference evidence="13 14" key="1">
    <citation type="submission" date="2015-09" db="EMBL/GenBank/DDBJ databases">
        <title>Draft genome sequence of a Caloramator mitchellensis, a moderate thermophile from the Great Artesian Basin of Australia.</title>
        <authorList>
            <person name="Patel B.K."/>
        </authorList>
    </citation>
    <scope>NUCLEOTIDE SEQUENCE [LARGE SCALE GENOMIC DNA]</scope>
    <source>
        <strain evidence="13 14">VF08</strain>
    </source>
</reference>
<comment type="caution">
    <text evidence="9">Lacks conserved residue(s) required for the propagation of feature annotation.</text>
</comment>
<comment type="caution">
    <text evidence="13">The sequence shown here is derived from an EMBL/GenBank/DDBJ whole genome shotgun (WGS) entry which is preliminary data.</text>
</comment>
<dbReference type="GO" id="GO:0009423">
    <property type="term" value="P:chorismate biosynthetic process"/>
    <property type="evidence" value="ECO:0007669"/>
    <property type="project" value="UniProtKB-UniRule"/>
</dbReference>
<dbReference type="PANTHER" id="PTHR43622">
    <property type="entry name" value="3-DEHYDROQUINATE SYNTHASE"/>
    <property type="match status" value="1"/>
</dbReference>
<dbReference type="GO" id="GO:0003856">
    <property type="term" value="F:3-dehydroquinate synthase activity"/>
    <property type="evidence" value="ECO:0007669"/>
    <property type="project" value="UniProtKB-UniRule"/>
</dbReference>
<feature type="domain" description="3-dehydroquinate synthase C-terminal" evidence="12">
    <location>
        <begin position="176"/>
        <end position="317"/>
    </location>
</feature>
<comment type="catalytic activity">
    <reaction evidence="9">
        <text>7-phospho-2-dehydro-3-deoxy-D-arabino-heptonate = 3-dehydroquinate + phosphate</text>
        <dbReference type="Rhea" id="RHEA:21968"/>
        <dbReference type="ChEBI" id="CHEBI:32364"/>
        <dbReference type="ChEBI" id="CHEBI:43474"/>
        <dbReference type="ChEBI" id="CHEBI:58394"/>
        <dbReference type="EC" id="4.2.3.4"/>
    </reaction>
</comment>
<organism evidence="13 14">
    <name type="scientific">Caloramator mitchellensis</name>
    <dbReference type="NCBI Taxonomy" id="908809"/>
    <lineage>
        <taxon>Bacteria</taxon>
        <taxon>Bacillati</taxon>
        <taxon>Bacillota</taxon>
        <taxon>Clostridia</taxon>
        <taxon>Eubacteriales</taxon>
        <taxon>Clostridiaceae</taxon>
        <taxon>Caloramator</taxon>
    </lineage>
</organism>
<dbReference type="InterPro" id="IPR016037">
    <property type="entry name" value="DHQ_synth_AroB"/>
</dbReference>
<keyword evidence="14" id="KW-1185">Reference proteome</keyword>
<evidence type="ECO:0000256" key="2">
    <source>
        <dbReference type="ARBA" id="ARBA00001947"/>
    </source>
</evidence>
<dbReference type="GO" id="GO:0046872">
    <property type="term" value="F:metal ion binding"/>
    <property type="evidence" value="ECO:0007669"/>
    <property type="project" value="UniProtKB-KW"/>
</dbReference>
<feature type="binding site" evidence="9">
    <location>
        <begin position="100"/>
        <end position="104"/>
    </location>
    <ligand>
        <name>NAD(+)</name>
        <dbReference type="ChEBI" id="CHEBI:57540"/>
    </ligand>
</feature>
<feature type="binding site" evidence="9">
    <location>
        <position position="179"/>
    </location>
    <ligand>
        <name>Zn(2+)</name>
        <dbReference type="ChEBI" id="CHEBI:29105"/>
    </ligand>
</feature>
<evidence type="ECO:0000313" key="14">
    <source>
        <dbReference type="Proteomes" id="UP000052015"/>
    </source>
</evidence>
<comment type="pathway">
    <text evidence="9">Metabolic intermediate biosynthesis; chorismate biosynthesis; chorismate from D-erythrose 4-phosphate and phosphoenolpyruvate: step 2/7.</text>
</comment>
<dbReference type="STRING" id="908809.ABG79_01538"/>
<dbReference type="CDD" id="cd08195">
    <property type="entry name" value="DHQS"/>
    <property type="match status" value="1"/>
</dbReference>
<dbReference type="SUPFAM" id="SSF56796">
    <property type="entry name" value="Dehydroquinate synthase-like"/>
    <property type="match status" value="1"/>
</dbReference>